<dbReference type="EMBL" id="BARW01021166">
    <property type="protein sequence ID" value="GAJ00092.1"/>
    <property type="molecule type" value="Genomic_DNA"/>
</dbReference>
<reference evidence="2" key="1">
    <citation type="journal article" date="2014" name="Front. Microbiol.">
        <title>High frequency of phylogenetically diverse reductive dehalogenase-homologous genes in deep subseafloor sedimentary metagenomes.</title>
        <authorList>
            <person name="Kawai M."/>
            <person name="Futagami T."/>
            <person name="Toyoda A."/>
            <person name="Takaki Y."/>
            <person name="Nishi S."/>
            <person name="Hori S."/>
            <person name="Arai W."/>
            <person name="Tsubouchi T."/>
            <person name="Morono Y."/>
            <person name="Uchiyama I."/>
            <person name="Ito T."/>
            <person name="Fujiyama A."/>
            <person name="Inagaki F."/>
            <person name="Takami H."/>
        </authorList>
    </citation>
    <scope>NUCLEOTIDE SEQUENCE</scope>
    <source>
        <strain evidence="2">Expedition CK06-06</strain>
    </source>
</reference>
<proteinExistence type="predicted"/>
<evidence type="ECO:0000259" key="1">
    <source>
        <dbReference type="Pfam" id="PF00884"/>
    </source>
</evidence>
<sequence>CGNRGTSGVPEKHGFDIFFGYYDQVHAHSYYPKYLIRNSEEVMLEGNEGYYYKGETHAQDRIFEVSIKFIRDNADKPFFCYLPWTPPHGVWGIDEDDPSYIHFKDKPWKVQKSWREDDAIRYAALLHKTDRQIGKIFKLLKELDIDKNTIVFVCGDNGGQSYFRSDEMPYGLFGPNVNPETGEVFKGQKGNIYEGGLKIPMVVRWPGKIEPGTQSDFVWYFPDVIATVADLVNIEKPADCDGLSILPTLINKGIQEKHKYMFWTGGGRWA</sequence>
<dbReference type="PANTHER" id="PTHR43751:SF3">
    <property type="entry name" value="SULFATASE N-TERMINAL DOMAIN-CONTAINING PROTEIN"/>
    <property type="match status" value="1"/>
</dbReference>
<comment type="caution">
    <text evidence="2">The sequence shown here is derived from an EMBL/GenBank/DDBJ whole genome shotgun (WGS) entry which is preliminary data.</text>
</comment>
<protein>
    <recommendedName>
        <fullName evidence="1">Sulfatase N-terminal domain-containing protein</fullName>
    </recommendedName>
</protein>
<dbReference type="Pfam" id="PF00884">
    <property type="entry name" value="Sulfatase"/>
    <property type="match status" value="1"/>
</dbReference>
<dbReference type="PANTHER" id="PTHR43751">
    <property type="entry name" value="SULFATASE"/>
    <property type="match status" value="1"/>
</dbReference>
<dbReference type="SUPFAM" id="SSF53649">
    <property type="entry name" value="Alkaline phosphatase-like"/>
    <property type="match status" value="1"/>
</dbReference>
<feature type="domain" description="Sulfatase N-terminal" evidence="1">
    <location>
        <begin position="7"/>
        <end position="233"/>
    </location>
</feature>
<accession>X1U912</accession>
<dbReference type="Gene3D" id="3.40.720.10">
    <property type="entry name" value="Alkaline Phosphatase, subunit A"/>
    <property type="match status" value="1"/>
</dbReference>
<feature type="non-terminal residue" evidence="2">
    <location>
        <position position="270"/>
    </location>
</feature>
<name>X1U912_9ZZZZ</name>
<organism evidence="2">
    <name type="scientific">marine sediment metagenome</name>
    <dbReference type="NCBI Taxonomy" id="412755"/>
    <lineage>
        <taxon>unclassified sequences</taxon>
        <taxon>metagenomes</taxon>
        <taxon>ecological metagenomes</taxon>
    </lineage>
</organism>
<gene>
    <name evidence="2" type="ORF">S12H4_35614</name>
</gene>
<feature type="non-terminal residue" evidence="2">
    <location>
        <position position="1"/>
    </location>
</feature>
<dbReference type="InterPro" id="IPR017850">
    <property type="entry name" value="Alkaline_phosphatase_core_sf"/>
</dbReference>
<evidence type="ECO:0000313" key="2">
    <source>
        <dbReference type="EMBL" id="GAJ00092.1"/>
    </source>
</evidence>
<dbReference type="InterPro" id="IPR000917">
    <property type="entry name" value="Sulfatase_N"/>
</dbReference>
<dbReference type="AlphaFoldDB" id="X1U912"/>
<dbReference type="InterPro" id="IPR052701">
    <property type="entry name" value="GAG_Ulvan_Degrading_Sulfatases"/>
</dbReference>